<accession>A0ABP7P574</accession>
<comment type="caution">
    <text evidence="1">The sequence shown here is derived from an EMBL/GenBank/DDBJ whole genome shotgun (WGS) entry which is preliminary data.</text>
</comment>
<dbReference type="InterPro" id="IPR034660">
    <property type="entry name" value="DinB/YfiT-like"/>
</dbReference>
<proteinExistence type="predicted"/>
<reference evidence="2" key="1">
    <citation type="journal article" date="2019" name="Int. J. Syst. Evol. Microbiol.">
        <title>The Global Catalogue of Microorganisms (GCM) 10K type strain sequencing project: providing services to taxonomists for standard genome sequencing and annotation.</title>
        <authorList>
            <consortium name="The Broad Institute Genomics Platform"/>
            <consortium name="The Broad Institute Genome Sequencing Center for Infectious Disease"/>
            <person name="Wu L."/>
            <person name="Ma J."/>
        </authorList>
    </citation>
    <scope>NUCLEOTIDE SEQUENCE [LARGE SCALE GENOMIC DNA]</scope>
    <source>
        <strain evidence="2">JCM 16601</strain>
    </source>
</reference>
<dbReference type="EMBL" id="BAAAZC010000004">
    <property type="protein sequence ID" value="GAA3959784.1"/>
    <property type="molecule type" value="Genomic_DNA"/>
</dbReference>
<dbReference type="RefSeq" id="WP_259090688.1">
    <property type="nucleotide sequence ID" value="NZ_BAAAZC010000004.1"/>
</dbReference>
<dbReference type="Proteomes" id="UP001500742">
    <property type="component" value="Unassembled WGS sequence"/>
</dbReference>
<evidence type="ECO:0008006" key="3">
    <source>
        <dbReference type="Google" id="ProtNLM"/>
    </source>
</evidence>
<evidence type="ECO:0000313" key="1">
    <source>
        <dbReference type="EMBL" id="GAA3959784.1"/>
    </source>
</evidence>
<protein>
    <recommendedName>
        <fullName evidence="3">DinB-like domain-containing protein</fullName>
    </recommendedName>
</protein>
<dbReference type="SUPFAM" id="SSF109854">
    <property type="entry name" value="DinB/YfiT-like putative metalloenzymes"/>
    <property type="match status" value="1"/>
</dbReference>
<keyword evidence="2" id="KW-1185">Reference proteome</keyword>
<evidence type="ECO:0000313" key="2">
    <source>
        <dbReference type="Proteomes" id="UP001500742"/>
    </source>
</evidence>
<name>A0ABP7P574_9SPHI</name>
<organism evidence="1 2">
    <name type="scientific">Mucilaginibacter dorajii</name>
    <dbReference type="NCBI Taxonomy" id="692994"/>
    <lineage>
        <taxon>Bacteria</taxon>
        <taxon>Pseudomonadati</taxon>
        <taxon>Bacteroidota</taxon>
        <taxon>Sphingobacteriia</taxon>
        <taxon>Sphingobacteriales</taxon>
        <taxon>Sphingobacteriaceae</taxon>
        <taxon>Mucilaginibacter</taxon>
    </lineage>
</organism>
<sequence length="160" mass="18553">MKNEIVTEYKGSLNMLVDTVHKCPDDLWESNAYENAYWRIVYHTLFYTAFYLSAGPAEFIPWDQHRANYHVLGSIAHDGQLIVIKNSYSKADLLNYASVILQSLEDAINEGDLTDTTGFDWIAFNRFGLHLYNIRHVQHHTGQLTERLHQVGIRGINWVR</sequence>
<gene>
    <name evidence="1" type="ORF">GCM10022210_04210</name>
</gene>